<feature type="non-terminal residue" evidence="1">
    <location>
        <position position="1"/>
    </location>
</feature>
<dbReference type="PROSITE" id="PS00018">
    <property type="entry name" value="EF_HAND_1"/>
    <property type="match status" value="1"/>
</dbReference>
<dbReference type="Proteomes" id="UP000034710">
    <property type="component" value="Unassembled WGS sequence"/>
</dbReference>
<protein>
    <recommendedName>
        <fullName evidence="3">Dockerin domain-containing protein</fullName>
    </recommendedName>
</protein>
<evidence type="ECO:0000313" key="1">
    <source>
        <dbReference type="EMBL" id="KKQ83009.1"/>
    </source>
</evidence>
<comment type="caution">
    <text evidence="1">The sequence shown here is derived from an EMBL/GenBank/DDBJ whole genome shotgun (WGS) entry which is preliminary data.</text>
</comment>
<dbReference type="EMBL" id="LBVJ01000030">
    <property type="protein sequence ID" value="KKQ83009.1"/>
    <property type="molecule type" value="Genomic_DNA"/>
</dbReference>
<reference evidence="1 2" key="1">
    <citation type="journal article" date="2015" name="Nature">
        <title>rRNA introns, odd ribosomes, and small enigmatic genomes across a large radiation of phyla.</title>
        <authorList>
            <person name="Brown C.T."/>
            <person name="Hug L.A."/>
            <person name="Thomas B.C."/>
            <person name="Sharon I."/>
            <person name="Castelle C.J."/>
            <person name="Singh A."/>
            <person name="Wilkins M.J."/>
            <person name="Williams K.H."/>
            <person name="Banfield J.F."/>
        </authorList>
    </citation>
    <scope>NUCLEOTIDE SEQUENCE [LARGE SCALE GENOMIC DNA]</scope>
</reference>
<evidence type="ECO:0000313" key="2">
    <source>
        <dbReference type="Proteomes" id="UP000034710"/>
    </source>
</evidence>
<proteinExistence type="predicted"/>
<evidence type="ECO:0008006" key="3">
    <source>
        <dbReference type="Google" id="ProtNLM"/>
    </source>
</evidence>
<dbReference type="AlphaFoldDB" id="A0A0G0NAS3"/>
<dbReference type="InterPro" id="IPR018247">
    <property type="entry name" value="EF_Hand_1_Ca_BS"/>
</dbReference>
<dbReference type="GO" id="GO:0000272">
    <property type="term" value="P:polysaccharide catabolic process"/>
    <property type="evidence" value="ECO:0007669"/>
    <property type="project" value="InterPro"/>
</dbReference>
<sequence length="72" mass="7576">TPVPSPSPTPIRAKSACYDVTGDKVVNDADVQAVLANVGKVGKNLIWDVNRSGAVTIADVLFIQKHLGETCN</sequence>
<accession>A0A0G0NAS3</accession>
<gene>
    <name evidence="1" type="ORF">UT06_C0030G0013</name>
</gene>
<dbReference type="InterPro" id="IPR036439">
    <property type="entry name" value="Dockerin_dom_sf"/>
</dbReference>
<organism evidence="1 2">
    <name type="scientific">Candidatus Woesebacteria bacterium GW2011_GWA1_38_8</name>
    <dbReference type="NCBI Taxonomy" id="1618547"/>
    <lineage>
        <taxon>Bacteria</taxon>
        <taxon>Candidatus Woeseibacteriota</taxon>
    </lineage>
</organism>
<dbReference type="Gene3D" id="1.10.1330.10">
    <property type="entry name" value="Dockerin domain"/>
    <property type="match status" value="1"/>
</dbReference>
<name>A0A0G0NAS3_9BACT</name>
<dbReference type="SUPFAM" id="SSF63446">
    <property type="entry name" value="Type I dockerin domain"/>
    <property type="match status" value="1"/>
</dbReference>